<reference evidence="2" key="1">
    <citation type="submission" date="2023-06" db="EMBL/GenBank/DDBJ databases">
        <authorList>
            <consortium name="Lawrence Berkeley National Laboratory"/>
            <person name="Ahrendt S."/>
            <person name="Sahu N."/>
            <person name="Indic B."/>
            <person name="Wong-Bajracharya J."/>
            <person name="Merenyi Z."/>
            <person name="Ke H.-M."/>
            <person name="Monk M."/>
            <person name="Kocsube S."/>
            <person name="Drula E."/>
            <person name="Lipzen A."/>
            <person name="Balint B."/>
            <person name="Henrissat B."/>
            <person name="Andreopoulos B."/>
            <person name="Martin F.M."/>
            <person name="Harder C.B."/>
            <person name="Rigling D."/>
            <person name="Ford K.L."/>
            <person name="Foster G.D."/>
            <person name="Pangilinan J."/>
            <person name="Papanicolaou A."/>
            <person name="Barry K."/>
            <person name="LaButti K."/>
            <person name="Viragh M."/>
            <person name="Koriabine M."/>
            <person name="Yan M."/>
            <person name="Riley R."/>
            <person name="Champramary S."/>
            <person name="Plett K.L."/>
            <person name="Tsai I.J."/>
            <person name="Slot J."/>
            <person name="Sipos G."/>
            <person name="Plett J."/>
            <person name="Nagy L.G."/>
            <person name="Grigoriev I.V."/>
        </authorList>
    </citation>
    <scope>NUCLEOTIDE SEQUENCE</scope>
    <source>
        <strain evidence="2">ICMP 16352</strain>
    </source>
</reference>
<protein>
    <submittedName>
        <fullName evidence="2">Uncharacterized protein</fullName>
    </submittedName>
</protein>
<keyword evidence="3" id="KW-1185">Reference proteome</keyword>
<comment type="caution">
    <text evidence="2">The sequence shown here is derived from an EMBL/GenBank/DDBJ whole genome shotgun (WGS) entry which is preliminary data.</text>
</comment>
<evidence type="ECO:0000256" key="1">
    <source>
        <dbReference type="SAM" id="MobiDB-lite"/>
    </source>
</evidence>
<proteinExistence type="predicted"/>
<organism evidence="2 3">
    <name type="scientific">Armillaria novae-zelandiae</name>
    <dbReference type="NCBI Taxonomy" id="153914"/>
    <lineage>
        <taxon>Eukaryota</taxon>
        <taxon>Fungi</taxon>
        <taxon>Dikarya</taxon>
        <taxon>Basidiomycota</taxon>
        <taxon>Agaricomycotina</taxon>
        <taxon>Agaricomycetes</taxon>
        <taxon>Agaricomycetidae</taxon>
        <taxon>Agaricales</taxon>
        <taxon>Marasmiineae</taxon>
        <taxon>Physalacriaceae</taxon>
        <taxon>Armillaria</taxon>
    </lineage>
</organism>
<dbReference type="AlphaFoldDB" id="A0AA39TH27"/>
<gene>
    <name evidence="2" type="ORF">IW261DRAFT_1556892</name>
</gene>
<evidence type="ECO:0000313" key="3">
    <source>
        <dbReference type="Proteomes" id="UP001175227"/>
    </source>
</evidence>
<dbReference type="Proteomes" id="UP001175227">
    <property type="component" value="Unassembled WGS sequence"/>
</dbReference>
<accession>A0AA39TH27</accession>
<name>A0AA39TH27_9AGAR</name>
<sequence length="378" mass="44072">MESDGSGSGIVYVGYTFKVPTPPPLPPLRYVPDLPDATPLRCSDSISDDTFLPLIPNTTAMSNAPRRTWGPPPPSYQAVAHEEAGLVNERTPLRKDQTPDKRNWLRRLAFILIAALLMGHVVSDYTNTNRTDVQDRLRRREDADRAKRIRDEDIRRKFGQQQEDRERRAAQEEKNRRWKVEREREERAIQAKSITVAHREEVVQAKEDAILADEERRKHAGLIWWDLTAEKRCLAYEKRMYHAELLNVPAREDAQDWCMQTSIEIHGITYDHPELCTREWVDGVAKTIGHWTVSSNEPTCKTWWGNHQKKECYGSHKRRVEARLFNHQEPWDNWAEICFSTPAEFAWQKFDHPDTCENKGGWGIFASWFIDVDEKECP</sequence>
<feature type="region of interest" description="Disordered" evidence="1">
    <location>
        <begin position="152"/>
        <end position="182"/>
    </location>
</feature>
<dbReference type="EMBL" id="JAUEPR010000002">
    <property type="protein sequence ID" value="KAK0488426.1"/>
    <property type="molecule type" value="Genomic_DNA"/>
</dbReference>
<evidence type="ECO:0000313" key="2">
    <source>
        <dbReference type="EMBL" id="KAK0488426.1"/>
    </source>
</evidence>